<name>A0A2I4EGC5_JUGRE</name>
<dbReference type="GO" id="GO:0005634">
    <property type="term" value="C:nucleus"/>
    <property type="evidence" value="ECO:0000318"/>
    <property type="project" value="GO_Central"/>
</dbReference>
<accession>A0A2I4EGC5</accession>
<dbReference type="OrthoDB" id="690068at2759"/>
<dbReference type="Proteomes" id="UP000235220">
    <property type="component" value="Chromosome 3"/>
</dbReference>
<evidence type="ECO:0000256" key="2">
    <source>
        <dbReference type="ARBA" id="ARBA00023015"/>
    </source>
</evidence>
<dbReference type="GeneID" id="108989343"/>
<evidence type="ECO:0000256" key="4">
    <source>
        <dbReference type="ARBA" id="ARBA00023242"/>
    </source>
</evidence>
<dbReference type="STRING" id="51240.A0A2I4EGC5"/>
<dbReference type="Pfam" id="PF00010">
    <property type="entry name" value="HLH"/>
    <property type="match status" value="1"/>
</dbReference>
<evidence type="ECO:0000256" key="1">
    <source>
        <dbReference type="ARBA" id="ARBA00004123"/>
    </source>
</evidence>
<keyword evidence="3" id="KW-0804">Transcription</keyword>
<dbReference type="AlphaFoldDB" id="A0A2I4EGC5"/>
<dbReference type="InterPro" id="IPR011598">
    <property type="entry name" value="bHLH_dom"/>
</dbReference>
<dbReference type="InterPro" id="IPR051358">
    <property type="entry name" value="TF_AMS/ICE1/BHLH6-like"/>
</dbReference>
<comment type="subcellular location">
    <subcellularLocation>
        <location evidence="1">Nucleus</location>
    </subcellularLocation>
</comment>
<dbReference type="GO" id="GO:0003700">
    <property type="term" value="F:DNA-binding transcription factor activity"/>
    <property type="evidence" value="ECO:0000318"/>
    <property type="project" value="GO_Central"/>
</dbReference>
<protein>
    <submittedName>
        <fullName evidence="8">Transcription factor DYT1-like</fullName>
    </submittedName>
</protein>
<dbReference type="FunCoup" id="A0A2I4EGC5">
    <property type="interactions" value="150"/>
</dbReference>
<dbReference type="InterPro" id="IPR036638">
    <property type="entry name" value="HLH_DNA-bd_sf"/>
</dbReference>
<proteinExistence type="predicted"/>
<evidence type="ECO:0000256" key="5">
    <source>
        <dbReference type="SAM" id="Coils"/>
    </source>
</evidence>
<dbReference type="RefSeq" id="XP_018818442.1">
    <property type="nucleotide sequence ID" value="XM_018962897.2"/>
</dbReference>
<dbReference type="SUPFAM" id="SSF47459">
    <property type="entry name" value="HLH, helix-loop-helix DNA-binding domain"/>
    <property type="match status" value="1"/>
</dbReference>
<dbReference type="Gene3D" id="4.10.280.10">
    <property type="entry name" value="Helix-loop-helix DNA-binding domain"/>
    <property type="match status" value="1"/>
</dbReference>
<evidence type="ECO:0000313" key="7">
    <source>
        <dbReference type="Proteomes" id="UP000235220"/>
    </source>
</evidence>
<dbReference type="GO" id="GO:0006355">
    <property type="term" value="P:regulation of DNA-templated transcription"/>
    <property type="evidence" value="ECO:0000318"/>
    <property type="project" value="GO_Central"/>
</dbReference>
<keyword evidence="2" id="KW-0805">Transcription regulation</keyword>
<evidence type="ECO:0000256" key="3">
    <source>
        <dbReference type="ARBA" id="ARBA00023163"/>
    </source>
</evidence>
<dbReference type="Gramene" id="Jr03_18640_p1">
    <property type="protein sequence ID" value="cds.Jr03_18640_p1"/>
    <property type="gene ID" value="Jr03_18640"/>
</dbReference>
<dbReference type="InterPro" id="IPR054502">
    <property type="entry name" value="bHLH-TF_ACT-like_plant"/>
</dbReference>
<dbReference type="PANTHER" id="PTHR31945:SF20">
    <property type="entry name" value="TRANSCRIPTION FACTOR DYT1"/>
    <property type="match status" value="1"/>
</dbReference>
<keyword evidence="7" id="KW-1185">Reference proteome</keyword>
<organism evidence="7 8">
    <name type="scientific">Juglans regia</name>
    <name type="common">English walnut</name>
    <dbReference type="NCBI Taxonomy" id="51240"/>
    <lineage>
        <taxon>Eukaryota</taxon>
        <taxon>Viridiplantae</taxon>
        <taxon>Streptophyta</taxon>
        <taxon>Embryophyta</taxon>
        <taxon>Tracheophyta</taxon>
        <taxon>Spermatophyta</taxon>
        <taxon>Magnoliopsida</taxon>
        <taxon>eudicotyledons</taxon>
        <taxon>Gunneridae</taxon>
        <taxon>Pentapetalae</taxon>
        <taxon>rosids</taxon>
        <taxon>fabids</taxon>
        <taxon>Fagales</taxon>
        <taxon>Juglandaceae</taxon>
        <taxon>Juglans</taxon>
    </lineage>
</organism>
<reference evidence="8" key="1">
    <citation type="submission" date="2025-08" db="UniProtKB">
        <authorList>
            <consortium name="RefSeq"/>
        </authorList>
    </citation>
    <scope>IDENTIFICATION</scope>
    <source>
        <tissue evidence="8">Leaves</tissue>
    </source>
</reference>
<dbReference type="PANTHER" id="PTHR31945">
    <property type="entry name" value="TRANSCRIPTION FACTOR SCREAM2-RELATED"/>
    <property type="match status" value="1"/>
</dbReference>
<evidence type="ECO:0000256" key="6">
    <source>
        <dbReference type="SAM" id="MobiDB-lite"/>
    </source>
</evidence>
<dbReference type="PROSITE" id="PS50888">
    <property type="entry name" value="BHLH"/>
    <property type="match status" value="1"/>
</dbReference>
<dbReference type="GO" id="GO:0046983">
    <property type="term" value="F:protein dimerization activity"/>
    <property type="evidence" value="ECO:0007669"/>
    <property type="project" value="InterPro"/>
</dbReference>
<feature type="region of interest" description="Disordered" evidence="6">
    <location>
        <begin position="15"/>
        <end position="47"/>
    </location>
</feature>
<feature type="compositionally biased region" description="Basic residues" evidence="6">
    <location>
        <begin position="35"/>
        <end position="47"/>
    </location>
</feature>
<sequence>MEHLDTALDESCIIEEGSTSTGRMGRRSYDDTKEHKSKNLHAERRRRQKLSDRLLKLRALVPRITNMNKATIIEDAITYIQELQKNVKILQEQLCELEVEASSEVGEINPASKVKVEAAEEMKKSGIQVEVEVTQIDRDKLWVKVIFEKKRGGFTTLMEAMSAFGFEFINTNVTTSKGAMLVSSCVKGIYGEKLAVQQTRELLLQIINGVDQSNSEYC</sequence>
<gene>
    <name evidence="8" type="primary">LOC108989343</name>
</gene>
<dbReference type="KEGG" id="jre:108989343"/>
<dbReference type="SMART" id="SM00353">
    <property type="entry name" value="HLH"/>
    <property type="match status" value="1"/>
</dbReference>
<dbReference type="GO" id="GO:0043565">
    <property type="term" value="F:sequence-specific DNA binding"/>
    <property type="evidence" value="ECO:0000318"/>
    <property type="project" value="GO_Central"/>
</dbReference>
<dbReference type="Pfam" id="PF22754">
    <property type="entry name" value="bHLH-TF_ACT-like_plant"/>
    <property type="match status" value="1"/>
</dbReference>
<keyword evidence="4" id="KW-0539">Nucleus</keyword>
<feature type="coiled-coil region" evidence="5">
    <location>
        <begin position="73"/>
        <end position="100"/>
    </location>
</feature>
<keyword evidence="5" id="KW-0175">Coiled coil</keyword>
<evidence type="ECO:0000313" key="8">
    <source>
        <dbReference type="RefSeq" id="XP_018818442.1"/>
    </source>
</evidence>